<gene>
    <name evidence="2" type="ORF">BGC07_10510</name>
</gene>
<accession>A0ABX3A751</accession>
<dbReference type="EMBL" id="MDTU01000001">
    <property type="protein sequence ID" value="ODN43270.1"/>
    <property type="molecule type" value="Genomic_DNA"/>
</dbReference>
<proteinExistence type="predicted"/>
<dbReference type="Proteomes" id="UP000094329">
    <property type="component" value="Unassembled WGS sequence"/>
</dbReference>
<evidence type="ECO:0000313" key="3">
    <source>
        <dbReference type="Proteomes" id="UP000094329"/>
    </source>
</evidence>
<evidence type="ECO:0000256" key="1">
    <source>
        <dbReference type="SAM" id="SignalP"/>
    </source>
</evidence>
<evidence type="ECO:0000313" key="2">
    <source>
        <dbReference type="EMBL" id="ODN43270.1"/>
    </source>
</evidence>
<reference evidence="2 3" key="1">
    <citation type="submission" date="2016-08" db="EMBL/GenBank/DDBJ databases">
        <title>Draft genome sequence of Candidatus Piscirickettsia litoralis, from seawater.</title>
        <authorList>
            <person name="Wan X."/>
            <person name="Lee A.J."/>
            <person name="Hou S."/>
            <person name="Donachie S.P."/>
        </authorList>
    </citation>
    <scope>NUCLEOTIDE SEQUENCE [LARGE SCALE GENOMIC DNA]</scope>
    <source>
        <strain evidence="2 3">Y2</strain>
    </source>
</reference>
<comment type="caution">
    <text evidence="2">The sequence shown here is derived from an EMBL/GenBank/DDBJ whole genome shotgun (WGS) entry which is preliminary data.</text>
</comment>
<sequence>MKTITTTLLTSAALALTALSTYAETPPTTHTTHHIYAKHSSKWYVKIVGISPFEPAYFIAQPSDAYSQELNYTVSEDHPAQYNFAFSFNGSTDFNVAYTVTAIDTSQSAGASQGKTKSCTFVVGANGPADPNIHVENYQGAKCSFNIVTGQGEDFTLE</sequence>
<feature type="chain" id="PRO_5045854553" evidence="1">
    <location>
        <begin position="24"/>
        <end position="158"/>
    </location>
</feature>
<dbReference type="RefSeq" id="WP_069313068.1">
    <property type="nucleotide sequence ID" value="NZ_MDTU01000001.1"/>
</dbReference>
<feature type="signal peptide" evidence="1">
    <location>
        <begin position="1"/>
        <end position="23"/>
    </location>
</feature>
<organism evidence="2 3">
    <name type="scientific">Piscirickettsia litoralis</name>
    <dbReference type="NCBI Taxonomy" id="1891921"/>
    <lineage>
        <taxon>Bacteria</taxon>
        <taxon>Pseudomonadati</taxon>
        <taxon>Pseudomonadota</taxon>
        <taxon>Gammaproteobacteria</taxon>
        <taxon>Thiotrichales</taxon>
        <taxon>Piscirickettsiaceae</taxon>
        <taxon>Piscirickettsia</taxon>
    </lineage>
</organism>
<keyword evidence="1" id="KW-0732">Signal</keyword>
<keyword evidence="3" id="KW-1185">Reference proteome</keyword>
<name>A0ABX3A751_9GAMM</name>
<protein>
    <submittedName>
        <fullName evidence="2">Uncharacterized protein</fullName>
    </submittedName>
</protein>